<dbReference type="KEGG" id="yet:CH48_2139"/>
<sequence length="69" mass="7197">MLPVMGISCAESDSGHGMVPSVLVNISAMLQDACALAALVTRPVHGSRLCEADANSVQIGFRPICHPNH</sequence>
<evidence type="ECO:0000313" key="2">
    <source>
        <dbReference type="Proteomes" id="UP000048841"/>
    </source>
</evidence>
<accession>A0A0E1NE63</accession>
<proteinExistence type="predicted"/>
<gene>
    <name evidence="1" type="ORF">ERS137941_01626</name>
</gene>
<reference evidence="1 2" key="1">
    <citation type="submission" date="2015-03" db="EMBL/GenBank/DDBJ databases">
        <authorList>
            <person name="Murphy D."/>
        </authorList>
    </citation>
    <scope>NUCLEOTIDE SEQUENCE [LARGE SCALE GENOMIC DNA]</scope>
    <source>
        <strain evidence="1 2">IP26249</strain>
    </source>
</reference>
<dbReference type="Proteomes" id="UP000048841">
    <property type="component" value="Unassembled WGS sequence"/>
</dbReference>
<protein>
    <submittedName>
        <fullName evidence="1">Uncharacterized protein</fullName>
    </submittedName>
</protein>
<organism evidence="1 2">
    <name type="scientific">Yersinia enterocolitica</name>
    <dbReference type="NCBI Taxonomy" id="630"/>
    <lineage>
        <taxon>Bacteria</taxon>
        <taxon>Pseudomonadati</taxon>
        <taxon>Pseudomonadota</taxon>
        <taxon>Gammaproteobacteria</taxon>
        <taxon>Enterobacterales</taxon>
        <taxon>Yersiniaceae</taxon>
        <taxon>Yersinia</taxon>
    </lineage>
</organism>
<dbReference type="EMBL" id="CGBR01000008">
    <property type="protein sequence ID" value="CFQ60265.1"/>
    <property type="molecule type" value="Genomic_DNA"/>
</dbReference>
<evidence type="ECO:0000313" key="1">
    <source>
        <dbReference type="EMBL" id="CFQ60265.1"/>
    </source>
</evidence>
<name>A0A0E1NE63_YEREN</name>
<dbReference type="AlphaFoldDB" id="A0A0E1NE63"/>